<feature type="compositionally biased region" description="Basic and acidic residues" evidence="1">
    <location>
        <begin position="127"/>
        <end position="137"/>
    </location>
</feature>
<keyword evidence="4" id="KW-1185">Reference proteome</keyword>
<sequence length="137" mass="15006">MQANLDLIVAILAFHVAVSRMFCSRATADLQVVAYFFDDNISVPAVAIATSIMFFLVVIAIFTSDEVKSLSSACSRCSHKPQAPTTTTAITAAADHQDPHQRRHRQVMPQETKPVTPKSNAAAATADEERPRRQNRP</sequence>
<name>A0ABR1YHC8_9PEZI</name>
<accession>A0ABR1YHC8</accession>
<dbReference type="Proteomes" id="UP001492380">
    <property type="component" value="Unassembled WGS sequence"/>
</dbReference>
<evidence type="ECO:0000313" key="3">
    <source>
        <dbReference type="EMBL" id="KAK8230309.1"/>
    </source>
</evidence>
<proteinExistence type="predicted"/>
<dbReference type="EMBL" id="JBBWRZ010000008">
    <property type="protein sequence ID" value="KAK8230309.1"/>
    <property type="molecule type" value="Genomic_DNA"/>
</dbReference>
<keyword evidence="2" id="KW-0812">Transmembrane</keyword>
<reference evidence="3 4" key="1">
    <citation type="submission" date="2024-04" db="EMBL/GenBank/DDBJ databases">
        <title>Phyllosticta paracitricarpa is synonymous to the EU quarantine fungus P. citricarpa based on phylogenomic analyses.</title>
        <authorList>
            <consortium name="Lawrence Berkeley National Laboratory"/>
            <person name="Van Ingen-Buijs V.A."/>
            <person name="Van Westerhoven A.C."/>
            <person name="Haridas S."/>
            <person name="Skiadas P."/>
            <person name="Martin F."/>
            <person name="Groenewald J.Z."/>
            <person name="Crous P.W."/>
            <person name="Seidl M.F."/>
        </authorList>
    </citation>
    <scope>NUCLEOTIDE SEQUENCE [LARGE SCALE GENOMIC DNA]</scope>
    <source>
        <strain evidence="3 4">CBS 123374</strain>
    </source>
</reference>
<feature type="region of interest" description="Disordered" evidence="1">
    <location>
        <begin position="76"/>
        <end position="137"/>
    </location>
</feature>
<evidence type="ECO:0000256" key="2">
    <source>
        <dbReference type="SAM" id="Phobius"/>
    </source>
</evidence>
<evidence type="ECO:0000256" key="1">
    <source>
        <dbReference type="SAM" id="MobiDB-lite"/>
    </source>
</evidence>
<evidence type="ECO:0008006" key="5">
    <source>
        <dbReference type="Google" id="ProtNLM"/>
    </source>
</evidence>
<keyword evidence="2" id="KW-0472">Membrane</keyword>
<protein>
    <recommendedName>
        <fullName evidence="5">Membrane-associated protein</fullName>
    </recommendedName>
</protein>
<comment type="caution">
    <text evidence="3">The sequence shown here is derived from an EMBL/GenBank/DDBJ whole genome shotgun (WGS) entry which is preliminary data.</text>
</comment>
<keyword evidence="2" id="KW-1133">Transmembrane helix</keyword>
<gene>
    <name evidence="3" type="ORF">HDK90DRAFT_316848</name>
</gene>
<feature type="transmembrane region" description="Helical" evidence="2">
    <location>
        <begin position="41"/>
        <end position="62"/>
    </location>
</feature>
<feature type="compositionally biased region" description="Low complexity" evidence="1">
    <location>
        <begin position="83"/>
        <end position="94"/>
    </location>
</feature>
<organism evidence="3 4">
    <name type="scientific">Phyllosticta capitalensis</name>
    <dbReference type="NCBI Taxonomy" id="121624"/>
    <lineage>
        <taxon>Eukaryota</taxon>
        <taxon>Fungi</taxon>
        <taxon>Dikarya</taxon>
        <taxon>Ascomycota</taxon>
        <taxon>Pezizomycotina</taxon>
        <taxon>Dothideomycetes</taxon>
        <taxon>Dothideomycetes incertae sedis</taxon>
        <taxon>Botryosphaeriales</taxon>
        <taxon>Phyllostictaceae</taxon>
        <taxon>Phyllosticta</taxon>
    </lineage>
</organism>
<evidence type="ECO:0000313" key="4">
    <source>
        <dbReference type="Proteomes" id="UP001492380"/>
    </source>
</evidence>